<dbReference type="SUPFAM" id="SSF55729">
    <property type="entry name" value="Acyl-CoA N-acyltransferases (Nat)"/>
    <property type="match status" value="1"/>
</dbReference>
<name>A0A0U9H8S6_9BACI</name>
<dbReference type="AlphaFoldDB" id="A0A0U9H8S6"/>
<dbReference type="PROSITE" id="PS51186">
    <property type="entry name" value="GNAT"/>
    <property type="match status" value="1"/>
</dbReference>
<sequence length="230" mass="26455">MMENYLQPTPWDKRNFHVETYEVTSLSEEALKQTNETEGHFTLKTDPLANKENLRKYGFYYVDTLIEPVCKKDDLRVVEKEGIELSRTFPTDEIIAISGEAFSGGRFHRDPEIPNFMADNRYRNWVKDLIEEDKIIALYYQNELAGFYAYQDDKVLLLGIHEAFRGKGLTKAFTSLAVQEHFHFSELETIRTSISPSNLASLNLFLSLGFKMRGAVDIYHKLNGSLPVGV</sequence>
<dbReference type="Gene3D" id="3.40.630.30">
    <property type="match status" value="1"/>
</dbReference>
<dbReference type="GO" id="GO:0016747">
    <property type="term" value="F:acyltransferase activity, transferring groups other than amino-acyl groups"/>
    <property type="evidence" value="ECO:0007669"/>
    <property type="project" value="InterPro"/>
</dbReference>
<protein>
    <submittedName>
        <fullName evidence="2">GCN5 family acetyltransferase</fullName>
    </submittedName>
</protein>
<organism evidence="2 3">
    <name type="scientific">Oceanobacillus picturae</name>
    <dbReference type="NCBI Taxonomy" id="171693"/>
    <lineage>
        <taxon>Bacteria</taxon>
        <taxon>Bacillati</taxon>
        <taxon>Bacillota</taxon>
        <taxon>Bacilli</taxon>
        <taxon>Bacillales</taxon>
        <taxon>Bacillaceae</taxon>
        <taxon>Oceanobacillus</taxon>
    </lineage>
</organism>
<dbReference type="Proteomes" id="UP000052946">
    <property type="component" value="Unassembled WGS sequence"/>
</dbReference>
<keyword evidence="2" id="KW-0808">Transferase</keyword>
<proteinExistence type="predicted"/>
<evidence type="ECO:0000313" key="2">
    <source>
        <dbReference type="EMBL" id="GAQ19114.1"/>
    </source>
</evidence>
<dbReference type="InterPro" id="IPR016181">
    <property type="entry name" value="Acyl_CoA_acyltransferase"/>
</dbReference>
<dbReference type="InterPro" id="IPR000182">
    <property type="entry name" value="GNAT_dom"/>
</dbReference>
<dbReference type="Pfam" id="PF00583">
    <property type="entry name" value="Acetyltransf_1"/>
    <property type="match status" value="1"/>
</dbReference>
<reference evidence="3" key="1">
    <citation type="submission" date="2015-07" db="EMBL/GenBank/DDBJ databases">
        <title>Draft Genome Sequence of Oceanobacillus picturae Heshi-B3 that Was Isolated from Fermented Rice Bran with Aging Salted Mackerel, Which Was Named Heshiko as Traditional Fermented Seafood in Japan.</title>
        <authorList>
            <person name="Akuzawa S."/>
            <person name="Nakagawa J."/>
            <person name="Kanekatsu T."/>
            <person name="Kanesaki Y."/>
            <person name="Suzuki T."/>
        </authorList>
    </citation>
    <scope>NUCLEOTIDE SEQUENCE [LARGE SCALE GENOMIC DNA]</scope>
    <source>
        <strain evidence="3">Heshi-B3</strain>
    </source>
</reference>
<evidence type="ECO:0000259" key="1">
    <source>
        <dbReference type="PROSITE" id="PS51186"/>
    </source>
</evidence>
<comment type="caution">
    <text evidence="2">The sequence shown here is derived from an EMBL/GenBank/DDBJ whole genome shotgun (WGS) entry which is preliminary data.</text>
</comment>
<dbReference type="EMBL" id="BBXV01000039">
    <property type="protein sequence ID" value="GAQ19114.1"/>
    <property type="molecule type" value="Genomic_DNA"/>
</dbReference>
<gene>
    <name evidence="2" type="ORF">OPHB3_3073</name>
</gene>
<evidence type="ECO:0000313" key="3">
    <source>
        <dbReference type="Proteomes" id="UP000052946"/>
    </source>
</evidence>
<accession>A0A0U9H8S6</accession>
<reference evidence="2 3" key="2">
    <citation type="journal article" date="2016" name="Genome Announc.">
        <title>Draft Genome Sequence of Oceanobacillus picturae Heshi-B3, Isolated from Fermented Rice Bran in a Traditional Japanese Seafood Dish.</title>
        <authorList>
            <person name="Akuzawa S."/>
            <person name="Nagaoka J."/>
            <person name="Kanekatsu M."/>
            <person name="Kanesaki Y."/>
            <person name="Suzuki T."/>
        </authorList>
    </citation>
    <scope>NUCLEOTIDE SEQUENCE [LARGE SCALE GENOMIC DNA]</scope>
    <source>
        <strain evidence="2 3">Heshi-B3</strain>
    </source>
</reference>
<feature type="domain" description="N-acetyltransferase" evidence="1">
    <location>
        <begin position="81"/>
        <end position="230"/>
    </location>
</feature>